<evidence type="ECO:0000256" key="1">
    <source>
        <dbReference type="SAM" id="MobiDB-lite"/>
    </source>
</evidence>
<gene>
    <name evidence="2" type="ORF">Smic_77220</name>
</gene>
<comment type="caution">
    <text evidence="2">The sequence shown here is derived from an EMBL/GenBank/DDBJ whole genome shotgun (WGS) entry which is preliminary data.</text>
</comment>
<sequence length="57" mass="6061">MDGLQQLWAASGITEIRAAPPTPGVRVRVHAGIRRTNPGSQASLPQDEEQPLATADQ</sequence>
<evidence type="ECO:0000313" key="2">
    <source>
        <dbReference type="EMBL" id="GFN09166.1"/>
    </source>
</evidence>
<protein>
    <submittedName>
        <fullName evidence="2">Uncharacterized protein</fullName>
    </submittedName>
</protein>
<organism evidence="2 3">
    <name type="scientific">Streptomyces microflavus</name>
    <name type="common">Streptomyces lipmanii</name>
    <dbReference type="NCBI Taxonomy" id="1919"/>
    <lineage>
        <taxon>Bacteria</taxon>
        <taxon>Bacillati</taxon>
        <taxon>Actinomycetota</taxon>
        <taxon>Actinomycetes</taxon>
        <taxon>Kitasatosporales</taxon>
        <taxon>Streptomycetaceae</taxon>
        <taxon>Streptomyces</taxon>
    </lineage>
</organism>
<feature type="region of interest" description="Disordered" evidence="1">
    <location>
        <begin position="32"/>
        <end position="57"/>
    </location>
</feature>
<reference evidence="2 3" key="1">
    <citation type="submission" date="2020-05" db="EMBL/GenBank/DDBJ databases">
        <title>Whole genome shotgun sequence of Streptomyces microflavus NBRC 13062.</title>
        <authorList>
            <person name="Komaki H."/>
            <person name="Tamura T."/>
        </authorList>
    </citation>
    <scope>NUCLEOTIDE SEQUENCE [LARGE SCALE GENOMIC DNA]</scope>
    <source>
        <strain evidence="2 3">NBRC 13062</strain>
    </source>
</reference>
<evidence type="ECO:0000313" key="3">
    <source>
        <dbReference type="Proteomes" id="UP000498740"/>
    </source>
</evidence>
<dbReference type="Proteomes" id="UP000498740">
    <property type="component" value="Unassembled WGS sequence"/>
</dbReference>
<proteinExistence type="predicted"/>
<accession>A0A7J0D355</accession>
<name>A0A7J0D355_STRMI</name>
<dbReference type="EMBL" id="BLWD01000001">
    <property type="protein sequence ID" value="GFN09166.1"/>
    <property type="molecule type" value="Genomic_DNA"/>
</dbReference>
<dbReference type="AlphaFoldDB" id="A0A7J0D355"/>